<feature type="domain" description="Peptidase A1" evidence="3">
    <location>
        <begin position="26"/>
        <end position="361"/>
    </location>
</feature>
<dbReference type="CDD" id="cd05471">
    <property type="entry name" value="pepsin_like"/>
    <property type="match status" value="1"/>
</dbReference>
<dbReference type="PANTHER" id="PTHR47966:SF51">
    <property type="entry name" value="BETA-SITE APP-CLEAVING ENZYME, ISOFORM A-RELATED"/>
    <property type="match status" value="1"/>
</dbReference>
<dbReference type="InterPro" id="IPR001969">
    <property type="entry name" value="Aspartic_peptidase_AS"/>
</dbReference>
<dbReference type="InterPro" id="IPR033121">
    <property type="entry name" value="PEPTIDASE_A1"/>
</dbReference>
<organism evidence="4 5">
    <name type="scientific">Prymnesium parvum</name>
    <name type="common">Toxic golden alga</name>
    <dbReference type="NCBI Taxonomy" id="97485"/>
    <lineage>
        <taxon>Eukaryota</taxon>
        <taxon>Haptista</taxon>
        <taxon>Haptophyta</taxon>
        <taxon>Prymnesiophyceae</taxon>
        <taxon>Prymnesiales</taxon>
        <taxon>Prymnesiaceae</taxon>
        <taxon>Prymnesium</taxon>
    </lineage>
</organism>
<dbReference type="AlphaFoldDB" id="A0AB34JT66"/>
<keyword evidence="5" id="KW-1185">Reference proteome</keyword>
<dbReference type="PROSITE" id="PS51767">
    <property type="entry name" value="PEPTIDASE_A1"/>
    <property type="match status" value="1"/>
</dbReference>
<comment type="caution">
    <text evidence="4">The sequence shown here is derived from an EMBL/GenBank/DDBJ whole genome shotgun (WGS) entry which is preliminary data.</text>
</comment>
<dbReference type="Pfam" id="PF00026">
    <property type="entry name" value="Asp"/>
    <property type="match status" value="1"/>
</dbReference>
<dbReference type="SUPFAM" id="SSF50630">
    <property type="entry name" value="Acid proteases"/>
    <property type="match status" value="1"/>
</dbReference>
<proteinExistence type="inferred from homology"/>
<evidence type="ECO:0000313" key="5">
    <source>
        <dbReference type="Proteomes" id="UP001515480"/>
    </source>
</evidence>
<accession>A0AB34JT66</accession>
<dbReference type="InterPro" id="IPR034164">
    <property type="entry name" value="Pepsin-like_dom"/>
</dbReference>
<dbReference type="Proteomes" id="UP001515480">
    <property type="component" value="Unassembled WGS sequence"/>
</dbReference>
<keyword evidence="2" id="KW-0378">Hydrolase</keyword>
<evidence type="ECO:0000259" key="3">
    <source>
        <dbReference type="PROSITE" id="PS51767"/>
    </source>
</evidence>
<dbReference type="InterPro" id="IPR021109">
    <property type="entry name" value="Peptidase_aspartic_dom_sf"/>
</dbReference>
<gene>
    <name evidence="4" type="ORF">AB1Y20_018689</name>
</gene>
<dbReference type="GO" id="GO:0004190">
    <property type="term" value="F:aspartic-type endopeptidase activity"/>
    <property type="evidence" value="ECO:0007669"/>
    <property type="project" value="UniProtKB-KW"/>
</dbReference>
<dbReference type="EMBL" id="JBGBPQ010000005">
    <property type="protein sequence ID" value="KAL1523764.1"/>
    <property type="molecule type" value="Genomic_DNA"/>
</dbReference>
<evidence type="ECO:0000256" key="2">
    <source>
        <dbReference type="RuleBase" id="RU000454"/>
    </source>
</evidence>
<dbReference type="PRINTS" id="PR00792">
    <property type="entry name" value="PEPSIN"/>
</dbReference>
<keyword evidence="2" id="KW-0064">Aspartyl protease</keyword>
<dbReference type="InterPro" id="IPR001461">
    <property type="entry name" value="Aspartic_peptidase_A1"/>
</dbReference>
<dbReference type="PANTHER" id="PTHR47966">
    <property type="entry name" value="BETA-SITE APP-CLEAVING ENZYME, ISOFORM A-RELATED"/>
    <property type="match status" value="1"/>
</dbReference>
<evidence type="ECO:0000256" key="1">
    <source>
        <dbReference type="ARBA" id="ARBA00007447"/>
    </source>
</evidence>
<reference evidence="4 5" key="1">
    <citation type="journal article" date="2024" name="Science">
        <title>Giant polyketide synthase enzymes in the biosynthesis of giant marine polyether toxins.</title>
        <authorList>
            <person name="Fallon T.R."/>
            <person name="Shende V.V."/>
            <person name="Wierzbicki I.H."/>
            <person name="Pendleton A.L."/>
            <person name="Watervoot N.F."/>
            <person name="Auber R.P."/>
            <person name="Gonzalez D.J."/>
            <person name="Wisecaver J.H."/>
            <person name="Moore B.S."/>
        </authorList>
    </citation>
    <scope>NUCLEOTIDE SEQUENCE [LARGE SCALE GENOMIC DNA]</scope>
    <source>
        <strain evidence="4 5">12B1</strain>
    </source>
</reference>
<name>A0AB34JT66_PRYPA</name>
<comment type="similarity">
    <text evidence="1 2">Belongs to the peptidase A1 family.</text>
</comment>
<protein>
    <recommendedName>
        <fullName evidence="3">Peptidase A1 domain-containing protein</fullName>
    </recommendedName>
</protein>
<dbReference type="Gene3D" id="2.40.70.10">
    <property type="entry name" value="Acid Proteases"/>
    <property type="match status" value="2"/>
</dbReference>
<sequence length="447" mass="47955">MLAFFPFTHAVTDTCVLSKNYANAQYTVPVLVGTPPQMLHAVPDTGSFELMMTSSECDGCAGHVTFNSQNSSSFVNLGTVVDTKFGQGDVSSQVNYDRVQLGELVAPKQSILLMRENKLRNFKDAAYDAVMGMGRETRARSYSEDLSLMASLHAPVTGVCIGQHDQEPGRLQVGAEVPGLSYMTLPVVGSTHWGVNIGGVSLASAGKEEVQVGGCENGCQAIIDSGTSLMALPKEILDQVLDKIGHIAPDCSNVDELPSLRFTAGGHNFDLPPQLYVARMENDDTTRATALKYGEDMPVFKMPWQHTAVKLNAEASTSCVPLFMEMNIATNFNGPAMIFGLPFLRRYAARFDRTAQTVSLGEIPLGSSLCTHCGDTHASNTPSALLAGSISLAAAAAQHPGSLLPKAEVGLLLKRERPVIRPQHVRMPSWLSLTTRHPVTGAHTIAL</sequence>
<evidence type="ECO:0000313" key="4">
    <source>
        <dbReference type="EMBL" id="KAL1523764.1"/>
    </source>
</evidence>
<dbReference type="PROSITE" id="PS00141">
    <property type="entry name" value="ASP_PROTEASE"/>
    <property type="match status" value="1"/>
</dbReference>
<dbReference type="GO" id="GO:0006508">
    <property type="term" value="P:proteolysis"/>
    <property type="evidence" value="ECO:0007669"/>
    <property type="project" value="UniProtKB-KW"/>
</dbReference>
<keyword evidence="2" id="KW-0645">Protease</keyword>